<feature type="transmembrane region" description="Helical" evidence="7">
    <location>
        <begin position="380"/>
        <end position="397"/>
    </location>
</feature>
<feature type="transmembrane region" description="Helical" evidence="7">
    <location>
        <begin position="170"/>
        <end position="187"/>
    </location>
</feature>
<sequence>MPIWTLHGDGRHIERGAVVKPGERLSWPGTIAIGAQHVVAMFGATFLVPILTGFPVSTTLLFSGLGTILFLLLTRNRLPSYLGSSFAFIAPILAAGPGGGAPLQTGEQISQALLGVFVAGVLLAGVGFLVQATGTGWIEKLMPPVVSGAIVALIGLNLAPVAWQNFQVDALLATITLVACILFSVLFRGFLGRVSIFLGVFVGYLVAILMGKVDFSGVESAAWFGLPEFHLPAFGDPVAWGLLPMFLPVVLVLIAENVGHVRGVATMTEDPSINTHTGRALVADGLATTIAGAFGGSGTTTYGENIGVMAATRVYSTAAYWVAGAIAILLAFSPKIGAVIFALPAGVLGGVTTALYGLIGVIGIKIWVDNQVDFSRPVNQYTVAVSFVIAIAGFTMTFDQLQFGGIVLGTFAALAIYHGGNAIARARKTGADDGGPIVPIGQLGGDPQ</sequence>
<evidence type="ECO:0000256" key="6">
    <source>
        <dbReference type="ARBA" id="ARBA00023136"/>
    </source>
</evidence>
<dbReference type="AlphaFoldDB" id="A0AA40VNJ5"/>
<dbReference type="EMBL" id="JACIFH010000001">
    <property type="protein sequence ID" value="MBB4140508.1"/>
    <property type="molecule type" value="Genomic_DNA"/>
</dbReference>
<evidence type="ECO:0000256" key="1">
    <source>
        <dbReference type="ARBA" id="ARBA00004141"/>
    </source>
</evidence>
<evidence type="ECO:0000256" key="3">
    <source>
        <dbReference type="ARBA" id="ARBA00022448"/>
    </source>
</evidence>
<feature type="transmembrane region" description="Helical" evidence="7">
    <location>
        <begin position="142"/>
        <end position="164"/>
    </location>
</feature>
<gene>
    <name evidence="8" type="ORF">BKA10_002302</name>
</gene>
<feature type="transmembrane region" description="Helical" evidence="7">
    <location>
        <begin position="403"/>
        <end position="420"/>
    </location>
</feature>
<comment type="similarity">
    <text evidence="2">Belongs to the nucleobase:cation symporter-2 (NCS2) (TC 2.A.40) family.</text>
</comment>
<evidence type="ECO:0000256" key="4">
    <source>
        <dbReference type="ARBA" id="ARBA00022692"/>
    </source>
</evidence>
<evidence type="ECO:0000313" key="9">
    <source>
        <dbReference type="Proteomes" id="UP000549113"/>
    </source>
</evidence>
<keyword evidence="6 7" id="KW-0472">Membrane</keyword>
<feature type="transmembrane region" description="Helical" evidence="7">
    <location>
        <begin position="318"/>
        <end position="341"/>
    </location>
</feature>
<protein>
    <submittedName>
        <fullName evidence="8">NCS2 family nucleobase:cation symporter-2</fullName>
    </submittedName>
</protein>
<dbReference type="RefSeq" id="WP_183500031.1">
    <property type="nucleotide sequence ID" value="NZ_BAABCO010000004.1"/>
</dbReference>
<comment type="caution">
    <text evidence="8">The sequence shown here is derived from an EMBL/GenBank/DDBJ whole genome shotgun (WGS) entry which is preliminary data.</text>
</comment>
<keyword evidence="3" id="KW-0813">Transport</keyword>
<feature type="transmembrane region" description="Helical" evidence="7">
    <location>
        <begin position="109"/>
        <end position="130"/>
    </location>
</feature>
<dbReference type="GO" id="GO:0005886">
    <property type="term" value="C:plasma membrane"/>
    <property type="evidence" value="ECO:0007669"/>
    <property type="project" value="TreeGrafter"/>
</dbReference>
<dbReference type="InterPro" id="IPR006043">
    <property type="entry name" value="NCS2"/>
</dbReference>
<comment type="subcellular location">
    <subcellularLocation>
        <location evidence="1">Membrane</location>
        <topology evidence="1">Multi-pass membrane protein</topology>
    </subcellularLocation>
</comment>
<dbReference type="Proteomes" id="UP000549113">
    <property type="component" value="Unassembled WGS sequence"/>
</dbReference>
<feature type="transmembrane region" description="Helical" evidence="7">
    <location>
        <begin position="54"/>
        <end position="74"/>
    </location>
</feature>
<dbReference type="Pfam" id="PF00860">
    <property type="entry name" value="Xan_ur_permease"/>
    <property type="match status" value="1"/>
</dbReference>
<evidence type="ECO:0000256" key="2">
    <source>
        <dbReference type="ARBA" id="ARBA00008821"/>
    </source>
</evidence>
<evidence type="ECO:0000313" key="8">
    <source>
        <dbReference type="EMBL" id="MBB4140508.1"/>
    </source>
</evidence>
<organism evidence="8 9">
    <name type="scientific">Microbacterium invictum</name>
    <dbReference type="NCBI Taxonomy" id="515415"/>
    <lineage>
        <taxon>Bacteria</taxon>
        <taxon>Bacillati</taxon>
        <taxon>Actinomycetota</taxon>
        <taxon>Actinomycetes</taxon>
        <taxon>Micrococcales</taxon>
        <taxon>Microbacteriaceae</taxon>
        <taxon>Microbacterium</taxon>
    </lineage>
</organism>
<evidence type="ECO:0000256" key="7">
    <source>
        <dbReference type="SAM" id="Phobius"/>
    </source>
</evidence>
<keyword evidence="9" id="KW-1185">Reference proteome</keyword>
<evidence type="ECO:0000256" key="5">
    <source>
        <dbReference type="ARBA" id="ARBA00022989"/>
    </source>
</evidence>
<dbReference type="GO" id="GO:0042907">
    <property type="term" value="F:xanthine transmembrane transporter activity"/>
    <property type="evidence" value="ECO:0007669"/>
    <property type="project" value="TreeGrafter"/>
</dbReference>
<keyword evidence="4 7" id="KW-0812">Transmembrane</keyword>
<dbReference type="InterPro" id="IPR006042">
    <property type="entry name" value="Xan_ur_permease"/>
</dbReference>
<feature type="transmembrane region" description="Helical" evidence="7">
    <location>
        <begin position="233"/>
        <end position="254"/>
    </location>
</feature>
<reference evidence="8 9" key="1">
    <citation type="submission" date="2020-08" db="EMBL/GenBank/DDBJ databases">
        <title>Sequencing the genomes of 1000 actinobacteria strains.</title>
        <authorList>
            <person name="Klenk H.-P."/>
        </authorList>
    </citation>
    <scope>NUCLEOTIDE SEQUENCE [LARGE SCALE GENOMIC DNA]</scope>
    <source>
        <strain evidence="8 9">DSM 19600</strain>
    </source>
</reference>
<name>A0AA40VNJ5_9MICO</name>
<feature type="transmembrane region" description="Helical" evidence="7">
    <location>
        <begin position="347"/>
        <end position="368"/>
    </location>
</feature>
<accession>A0AA40VNJ5</accession>
<keyword evidence="5 7" id="KW-1133">Transmembrane helix</keyword>
<feature type="transmembrane region" description="Helical" evidence="7">
    <location>
        <begin position="81"/>
        <end position="103"/>
    </location>
</feature>
<dbReference type="PANTHER" id="PTHR42810:SF2">
    <property type="entry name" value="PURINE PERMEASE C1399.01C-RELATED"/>
    <property type="match status" value="1"/>
</dbReference>
<feature type="transmembrane region" description="Helical" evidence="7">
    <location>
        <begin position="194"/>
        <end position="213"/>
    </location>
</feature>
<dbReference type="NCBIfam" id="TIGR00801">
    <property type="entry name" value="ncs2"/>
    <property type="match status" value="1"/>
</dbReference>
<dbReference type="PANTHER" id="PTHR42810">
    <property type="entry name" value="PURINE PERMEASE C1399.01C-RELATED"/>
    <property type="match status" value="1"/>
</dbReference>
<proteinExistence type="inferred from homology"/>